<dbReference type="InterPro" id="IPR035669">
    <property type="entry name" value="SGNH_plant_lipase-like"/>
</dbReference>
<keyword evidence="2" id="KW-0378">Hydrolase</keyword>
<dbReference type="GO" id="GO:0005576">
    <property type="term" value="C:extracellular region"/>
    <property type="evidence" value="ECO:0007669"/>
    <property type="project" value="TreeGrafter"/>
</dbReference>
<evidence type="ECO:0000256" key="1">
    <source>
        <dbReference type="ARBA" id="ARBA00008668"/>
    </source>
</evidence>
<keyword evidence="3" id="KW-1185">Reference proteome</keyword>
<accession>A0AAV3PDD9</accession>
<evidence type="ECO:0000313" key="2">
    <source>
        <dbReference type="EMBL" id="GAA0148716.1"/>
    </source>
</evidence>
<dbReference type="Proteomes" id="UP001454036">
    <property type="component" value="Unassembled WGS sequence"/>
</dbReference>
<dbReference type="Pfam" id="PF00657">
    <property type="entry name" value="Lipase_GDSL"/>
    <property type="match status" value="1"/>
</dbReference>
<reference evidence="2 3" key="1">
    <citation type="submission" date="2024-01" db="EMBL/GenBank/DDBJ databases">
        <title>The complete chloroplast genome sequence of Lithospermum erythrorhizon: insights into the phylogenetic relationship among Boraginaceae species and the maternal lineages of purple gromwells.</title>
        <authorList>
            <person name="Okada T."/>
            <person name="Watanabe K."/>
        </authorList>
    </citation>
    <scope>NUCLEOTIDE SEQUENCE [LARGE SCALE GENOMIC DNA]</scope>
</reference>
<protein>
    <submittedName>
        <fullName evidence="2">Hydrolase</fullName>
    </submittedName>
</protein>
<comment type="caution">
    <text evidence="2">The sequence shown here is derived from an EMBL/GenBank/DDBJ whole genome shotgun (WGS) entry which is preliminary data.</text>
</comment>
<dbReference type="Gene3D" id="3.40.50.1110">
    <property type="entry name" value="SGNH hydrolase"/>
    <property type="match status" value="1"/>
</dbReference>
<dbReference type="SUPFAM" id="SSF52266">
    <property type="entry name" value="SGNH hydrolase"/>
    <property type="match status" value="1"/>
</dbReference>
<comment type="similarity">
    <text evidence="1">Belongs to the 'GDSL' lipolytic enzyme family.</text>
</comment>
<dbReference type="EMBL" id="BAABME010001286">
    <property type="protein sequence ID" value="GAA0148716.1"/>
    <property type="molecule type" value="Genomic_DNA"/>
</dbReference>
<organism evidence="2 3">
    <name type="scientific">Lithospermum erythrorhizon</name>
    <name type="common">Purple gromwell</name>
    <name type="synonym">Lithospermum officinale var. erythrorhizon</name>
    <dbReference type="NCBI Taxonomy" id="34254"/>
    <lineage>
        <taxon>Eukaryota</taxon>
        <taxon>Viridiplantae</taxon>
        <taxon>Streptophyta</taxon>
        <taxon>Embryophyta</taxon>
        <taxon>Tracheophyta</taxon>
        <taxon>Spermatophyta</taxon>
        <taxon>Magnoliopsida</taxon>
        <taxon>eudicotyledons</taxon>
        <taxon>Gunneridae</taxon>
        <taxon>Pentapetalae</taxon>
        <taxon>asterids</taxon>
        <taxon>lamiids</taxon>
        <taxon>Boraginales</taxon>
        <taxon>Boraginaceae</taxon>
        <taxon>Boraginoideae</taxon>
        <taxon>Lithospermeae</taxon>
        <taxon>Lithospermum</taxon>
    </lineage>
</organism>
<evidence type="ECO:0000313" key="3">
    <source>
        <dbReference type="Proteomes" id="UP001454036"/>
    </source>
</evidence>
<dbReference type="InterPro" id="IPR001087">
    <property type="entry name" value="GDSL"/>
</dbReference>
<gene>
    <name evidence="2" type="ORF">LIER_08083</name>
</gene>
<name>A0AAV3PDD9_LITER</name>
<dbReference type="InterPro" id="IPR050592">
    <property type="entry name" value="GDSL_lipolytic_enzyme"/>
</dbReference>
<proteinExistence type="inferred from homology"/>
<dbReference type="InterPro" id="IPR036514">
    <property type="entry name" value="SGNH_hydro_sf"/>
</dbReference>
<dbReference type="FunFam" id="3.40.50.1110:FF:000003">
    <property type="entry name" value="GDSL esterase/lipase APG"/>
    <property type="match status" value="1"/>
</dbReference>
<sequence>MSFSIRIVSSSSLYKCPINFGPFSLPYVIVIVLLLLSCCEGKVKIPDGLDVPAVFAFGDSIVDQGMNNYIKTIIKANFVPYGADLNGGNPSGRFCNGRTPADLVASELGIKELVPAYLDPQLKTQDMITGVSFASGGTGYDPQTPEIASVISLPTQVNYFKEYIGKLKGFVGEERANYILNNALYLVVAGSDDLANTYFTIGIRKLQYDIPSYADLMVSGASTFIEEIYNLGARRYVVFGAPPIGCLPSQRTLAGGLLRICKDEYNQAAQIVNSKLEPATESLTTKLSGSRVVFVDIYNPLLDLILHPQDHGFEVADKGCCGTGDIEVSVLCNKHSPTCSDHSKYIFWDSYHPTERAYTVIISELLKVYINRFL</sequence>
<dbReference type="PANTHER" id="PTHR45642:SF95">
    <property type="entry name" value="GDSL-LIKE LIPASE_ACYLHYDROLASE FAMILY PROTEIN, EXPRESSED"/>
    <property type="match status" value="1"/>
</dbReference>
<dbReference type="AlphaFoldDB" id="A0AAV3PDD9"/>
<dbReference type="GO" id="GO:0016788">
    <property type="term" value="F:hydrolase activity, acting on ester bonds"/>
    <property type="evidence" value="ECO:0007669"/>
    <property type="project" value="InterPro"/>
</dbReference>
<dbReference type="CDD" id="cd01837">
    <property type="entry name" value="SGNH_plant_lipase_like"/>
    <property type="match status" value="1"/>
</dbReference>
<dbReference type="PANTHER" id="PTHR45642">
    <property type="entry name" value="GDSL ESTERASE/LIPASE EXL3"/>
    <property type="match status" value="1"/>
</dbReference>